<protein>
    <submittedName>
        <fullName evidence="2">44326_t:CDS:1</fullName>
    </submittedName>
</protein>
<proteinExistence type="predicted"/>
<feature type="compositionally biased region" description="Acidic residues" evidence="1">
    <location>
        <begin position="95"/>
        <end position="105"/>
    </location>
</feature>
<feature type="compositionally biased region" description="Basic and acidic residues" evidence="1">
    <location>
        <begin position="106"/>
        <end position="143"/>
    </location>
</feature>
<sequence length="143" mass="16465">YHNLKAMLVLGSFSAHITDRIKAGLHLENTDLAVIPRVSLDRNLKHANLNTVSYWVLNAISNDIIVQAFKKCSIFNCLSENKDHLIYEDSKDKDNEFDENATESDEDKKYNKLPNKDEKSSEGEKSDEDKESDKDENIDKYNR</sequence>
<evidence type="ECO:0000256" key="1">
    <source>
        <dbReference type="SAM" id="MobiDB-lite"/>
    </source>
</evidence>
<comment type="caution">
    <text evidence="2">The sequence shown here is derived from an EMBL/GenBank/DDBJ whole genome shotgun (WGS) entry which is preliminary data.</text>
</comment>
<keyword evidence="3" id="KW-1185">Reference proteome</keyword>
<accession>A0ABN7X1M0</accession>
<gene>
    <name evidence="2" type="ORF">GMARGA_LOCUS37854</name>
</gene>
<reference evidence="2 3" key="1">
    <citation type="submission" date="2021-06" db="EMBL/GenBank/DDBJ databases">
        <authorList>
            <person name="Kallberg Y."/>
            <person name="Tangrot J."/>
            <person name="Rosling A."/>
        </authorList>
    </citation>
    <scope>NUCLEOTIDE SEQUENCE [LARGE SCALE GENOMIC DNA]</scope>
    <source>
        <strain evidence="2 3">120-4 pot B 10/14</strain>
    </source>
</reference>
<name>A0ABN7X1M0_GIGMA</name>
<evidence type="ECO:0000313" key="2">
    <source>
        <dbReference type="EMBL" id="CAG8845829.1"/>
    </source>
</evidence>
<dbReference type="EMBL" id="CAJVQB010081101">
    <property type="protein sequence ID" value="CAG8845829.1"/>
    <property type="molecule type" value="Genomic_DNA"/>
</dbReference>
<evidence type="ECO:0000313" key="3">
    <source>
        <dbReference type="Proteomes" id="UP000789901"/>
    </source>
</evidence>
<dbReference type="Proteomes" id="UP000789901">
    <property type="component" value="Unassembled WGS sequence"/>
</dbReference>
<feature type="non-terminal residue" evidence="2">
    <location>
        <position position="1"/>
    </location>
</feature>
<feature type="region of interest" description="Disordered" evidence="1">
    <location>
        <begin position="89"/>
        <end position="143"/>
    </location>
</feature>
<organism evidence="2 3">
    <name type="scientific">Gigaspora margarita</name>
    <dbReference type="NCBI Taxonomy" id="4874"/>
    <lineage>
        <taxon>Eukaryota</taxon>
        <taxon>Fungi</taxon>
        <taxon>Fungi incertae sedis</taxon>
        <taxon>Mucoromycota</taxon>
        <taxon>Glomeromycotina</taxon>
        <taxon>Glomeromycetes</taxon>
        <taxon>Diversisporales</taxon>
        <taxon>Gigasporaceae</taxon>
        <taxon>Gigaspora</taxon>
    </lineage>
</organism>